<evidence type="ECO:0000313" key="2">
    <source>
        <dbReference type="Proteomes" id="UP000260665"/>
    </source>
</evidence>
<keyword evidence="2" id="KW-1185">Reference proteome</keyword>
<dbReference type="Proteomes" id="UP000260665">
    <property type="component" value="Unassembled WGS sequence"/>
</dbReference>
<dbReference type="RefSeq" id="WP_117179989.1">
    <property type="nucleotide sequence ID" value="NZ_QFZK01000023.1"/>
</dbReference>
<accession>A0A3E1R6T9</accession>
<sequence>METTPEAITRTQDRHSHISIRLQLQDGGSWEFLDAIGWNTVGFNFYFARALEGPQLEFKRGLFHFTGTLAWSAPNFDDEVVQSAIVNELVYKRAKDVSTDASLNARLLRLIRVPGMVEQKRRILASLGLDIVDAKLAQLVDKRKQERPLFHYGVQVQSEVWSAVAEKALDMSSAVIALEAWSKSLHKK</sequence>
<organism evidence="1 2">
    <name type="scientific">Rhodoferax lacus</name>
    <dbReference type="NCBI Taxonomy" id="2184758"/>
    <lineage>
        <taxon>Bacteria</taxon>
        <taxon>Pseudomonadati</taxon>
        <taxon>Pseudomonadota</taxon>
        <taxon>Betaproteobacteria</taxon>
        <taxon>Burkholderiales</taxon>
        <taxon>Comamonadaceae</taxon>
        <taxon>Rhodoferax</taxon>
    </lineage>
</organism>
<proteinExistence type="predicted"/>
<dbReference type="EMBL" id="QFZK01000023">
    <property type="protein sequence ID" value="RFO95079.1"/>
    <property type="molecule type" value="Genomic_DNA"/>
</dbReference>
<name>A0A3E1R6T9_9BURK</name>
<dbReference type="AlphaFoldDB" id="A0A3E1R6T9"/>
<protein>
    <submittedName>
        <fullName evidence="1">Uncharacterized protein</fullName>
    </submittedName>
</protein>
<reference evidence="1 2" key="1">
    <citation type="submission" date="2018-05" db="EMBL/GenBank/DDBJ databases">
        <title>Rhodoferax soyangensis sp.nov., isolated from an oligotrophic freshwater lake.</title>
        <authorList>
            <person name="Park M."/>
        </authorList>
    </citation>
    <scope>NUCLEOTIDE SEQUENCE [LARGE SCALE GENOMIC DNA]</scope>
    <source>
        <strain evidence="1 2">IMCC26218</strain>
    </source>
</reference>
<comment type="caution">
    <text evidence="1">The sequence shown here is derived from an EMBL/GenBank/DDBJ whole genome shotgun (WGS) entry which is preliminary data.</text>
</comment>
<evidence type="ECO:0000313" key="1">
    <source>
        <dbReference type="EMBL" id="RFO95079.1"/>
    </source>
</evidence>
<dbReference type="OrthoDB" id="8899255at2"/>
<gene>
    <name evidence="1" type="ORF">DIC66_20190</name>
</gene>